<evidence type="ECO:0000313" key="2">
    <source>
        <dbReference type="EMBL" id="SBT67171.1"/>
    </source>
</evidence>
<feature type="domain" description="HTH cro/C1-type" evidence="1">
    <location>
        <begin position="19"/>
        <end position="52"/>
    </location>
</feature>
<dbReference type="GO" id="GO:0003677">
    <property type="term" value="F:DNA binding"/>
    <property type="evidence" value="ECO:0007669"/>
    <property type="project" value="InterPro"/>
</dbReference>
<dbReference type="InterPro" id="IPR001387">
    <property type="entry name" value="Cro/C1-type_HTH"/>
</dbReference>
<dbReference type="SUPFAM" id="SSF47413">
    <property type="entry name" value="lambda repressor-like DNA-binding domains"/>
    <property type="match status" value="1"/>
</dbReference>
<organism evidence="2 3">
    <name type="scientific">Micromonospora sediminicola</name>
    <dbReference type="NCBI Taxonomy" id="946078"/>
    <lineage>
        <taxon>Bacteria</taxon>
        <taxon>Bacillati</taxon>
        <taxon>Actinomycetota</taxon>
        <taxon>Actinomycetes</taxon>
        <taxon>Micromonosporales</taxon>
        <taxon>Micromonosporaceae</taxon>
        <taxon>Micromonospora</taxon>
    </lineage>
</organism>
<dbReference type="AlphaFoldDB" id="A0A1A9BDK6"/>
<dbReference type="Pfam" id="PF01381">
    <property type="entry name" value="HTH_3"/>
    <property type="match status" value="1"/>
</dbReference>
<name>A0A1A9BDK6_9ACTN</name>
<dbReference type="OrthoDB" id="4509586at2"/>
<dbReference type="EMBL" id="FLRH01000003">
    <property type="protein sequence ID" value="SBT67171.1"/>
    <property type="molecule type" value="Genomic_DNA"/>
</dbReference>
<evidence type="ECO:0000259" key="1">
    <source>
        <dbReference type="PROSITE" id="PS50943"/>
    </source>
</evidence>
<accession>A0A1A9BDK6</accession>
<protein>
    <submittedName>
        <fullName evidence="2">Helix-turn-helix</fullName>
    </submittedName>
</protein>
<keyword evidence="3" id="KW-1185">Reference proteome</keyword>
<dbReference type="SMART" id="SM00530">
    <property type="entry name" value="HTH_XRE"/>
    <property type="match status" value="1"/>
</dbReference>
<dbReference type="RefSeq" id="WP_091576442.1">
    <property type="nucleotide sequence ID" value="NZ_FLRH01000003.1"/>
</dbReference>
<dbReference type="Proteomes" id="UP000199558">
    <property type="component" value="Unassembled WGS sequence"/>
</dbReference>
<dbReference type="PROSITE" id="PS50943">
    <property type="entry name" value="HTH_CROC1"/>
    <property type="match status" value="1"/>
</dbReference>
<dbReference type="STRING" id="946078.GA0070622_4224"/>
<evidence type="ECO:0000313" key="3">
    <source>
        <dbReference type="Proteomes" id="UP000199558"/>
    </source>
</evidence>
<dbReference type="InterPro" id="IPR010982">
    <property type="entry name" value="Lambda_DNA-bd_dom_sf"/>
</dbReference>
<sequence>MAGQRLSTPHRGEVTGYLLKLVRESIPLTQEQLAAQLGVDRATVQSWESGRRPFTAVPFGQAVAIRQRLGSLGANAKLLAALDDAAEADLVLAALLRDEAAPFAVAEEPLGWSVLTHRLTDLILWGVLGQEPTFLRSIPTPRRRGPVATAPSLSVAERAAFFARLRVLAERSSPGRQTDVLLHRQACFLAGMDPTGASASWLADSTLRAARRYQRFHTWSPQWPDVRSMVTSLANQGDPEPLRHFIASAHPDDACERAALNYSAYWVGESPYRHRDDSFMPTALGDWRGVILFRHLVERLAIGHPFVDLNIHNLWALLTVRRRLPQDDPVAGQALADRSAFLLDSDQVSKQSRQELASILYSLRADGVTGTRTGR</sequence>
<dbReference type="CDD" id="cd00093">
    <property type="entry name" value="HTH_XRE"/>
    <property type="match status" value="1"/>
</dbReference>
<reference evidence="3" key="1">
    <citation type="submission" date="2016-06" db="EMBL/GenBank/DDBJ databases">
        <authorList>
            <person name="Varghese N."/>
            <person name="Submissions Spin"/>
        </authorList>
    </citation>
    <scope>NUCLEOTIDE SEQUENCE [LARGE SCALE GENOMIC DNA]</scope>
    <source>
        <strain evidence="3">DSM 45794</strain>
    </source>
</reference>
<dbReference type="Gene3D" id="1.10.260.40">
    <property type="entry name" value="lambda repressor-like DNA-binding domains"/>
    <property type="match status" value="1"/>
</dbReference>
<gene>
    <name evidence="2" type="ORF">GA0070622_4224</name>
</gene>
<proteinExistence type="predicted"/>